<accession>A0AAD7GTI2</accession>
<proteinExistence type="predicted"/>
<feature type="region of interest" description="Disordered" evidence="1">
    <location>
        <begin position="128"/>
        <end position="150"/>
    </location>
</feature>
<feature type="region of interest" description="Disordered" evidence="1">
    <location>
        <begin position="43"/>
        <end position="78"/>
    </location>
</feature>
<feature type="compositionally biased region" description="Basic and acidic residues" evidence="1">
    <location>
        <begin position="277"/>
        <end position="317"/>
    </location>
</feature>
<protein>
    <submittedName>
        <fullName evidence="2">Uncharacterized protein</fullName>
    </submittedName>
</protein>
<reference evidence="2" key="1">
    <citation type="submission" date="2023-03" db="EMBL/GenBank/DDBJ databases">
        <title>Massive genome expansion in bonnet fungi (Mycena s.s.) driven by repeated elements and novel gene families across ecological guilds.</title>
        <authorList>
            <consortium name="Lawrence Berkeley National Laboratory"/>
            <person name="Harder C.B."/>
            <person name="Miyauchi S."/>
            <person name="Viragh M."/>
            <person name="Kuo A."/>
            <person name="Thoen E."/>
            <person name="Andreopoulos B."/>
            <person name="Lu D."/>
            <person name="Skrede I."/>
            <person name="Drula E."/>
            <person name="Henrissat B."/>
            <person name="Morin E."/>
            <person name="Kohler A."/>
            <person name="Barry K."/>
            <person name="LaButti K."/>
            <person name="Morin E."/>
            <person name="Salamov A."/>
            <person name="Lipzen A."/>
            <person name="Mereny Z."/>
            <person name="Hegedus B."/>
            <person name="Baldrian P."/>
            <person name="Stursova M."/>
            <person name="Weitz H."/>
            <person name="Taylor A."/>
            <person name="Grigoriev I.V."/>
            <person name="Nagy L.G."/>
            <person name="Martin F."/>
            <person name="Kauserud H."/>
        </authorList>
    </citation>
    <scope>NUCLEOTIDE SEQUENCE</scope>
    <source>
        <strain evidence="2">CBHHK067</strain>
    </source>
</reference>
<dbReference type="Proteomes" id="UP001221757">
    <property type="component" value="Unassembled WGS sequence"/>
</dbReference>
<comment type="caution">
    <text evidence="2">The sequence shown here is derived from an EMBL/GenBank/DDBJ whole genome shotgun (WGS) entry which is preliminary data.</text>
</comment>
<feature type="compositionally biased region" description="Polar residues" evidence="1">
    <location>
        <begin position="59"/>
        <end position="74"/>
    </location>
</feature>
<keyword evidence="3" id="KW-1185">Reference proteome</keyword>
<dbReference type="EMBL" id="JARKIE010000009">
    <property type="protein sequence ID" value="KAJ7704947.1"/>
    <property type="molecule type" value="Genomic_DNA"/>
</dbReference>
<evidence type="ECO:0000313" key="3">
    <source>
        <dbReference type="Proteomes" id="UP001221757"/>
    </source>
</evidence>
<dbReference type="AlphaFoldDB" id="A0AAD7GTI2"/>
<sequence>MRRDLLTASQGVDETIRNFIRRITRLSKRLGDVSDRQMSRIHKSTNGNQQRPGVPRTNAVESCVSTRQQPSTTPKDAGVALIPERTPNAPVVRPPAKTRFQAYPSRHTASTASRAASTLVIVPETSAPCMRPSASTRRRQQTRSPTPRTYLHRHAPNALVFVRATPSPCASPATHPVLAPHPRGGVLEIHLRARLRACQTSHTHANDLRCCPPHITVRSTPHPRPRKPPGRASPPCVLEIRTIHPCQTDGGRRTANGEGQEDWHGCTRKRATPMHQQTRDTDRPKHERPPKKEAPHRVHRSSEILRAESDAAKDPPRKQKSYPTARSRAVLRKGRQGAFDG</sequence>
<evidence type="ECO:0000313" key="2">
    <source>
        <dbReference type="EMBL" id="KAJ7704947.1"/>
    </source>
</evidence>
<feature type="region of interest" description="Disordered" evidence="1">
    <location>
        <begin position="212"/>
        <end position="341"/>
    </location>
</feature>
<organism evidence="2 3">
    <name type="scientific">Mycena rosella</name>
    <name type="common">Pink bonnet</name>
    <name type="synonym">Agaricus rosellus</name>
    <dbReference type="NCBI Taxonomy" id="1033263"/>
    <lineage>
        <taxon>Eukaryota</taxon>
        <taxon>Fungi</taxon>
        <taxon>Dikarya</taxon>
        <taxon>Basidiomycota</taxon>
        <taxon>Agaricomycotina</taxon>
        <taxon>Agaricomycetes</taxon>
        <taxon>Agaricomycetidae</taxon>
        <taxon>Agaricales</taxon>
        <taxon>Marasmiineae</taxon>
        <taxon>Mycenaceae</taxon>
        <taxon>Mycena</taxon>
    </lineage>
</organism>
<evidence type="ECO:0000256" key="1">
    <source>
        <dbReference type="SAM" id="MobiDB-lite"/>
    </source>
</evidence>
<gene>
    <name evidence="2" type="ORF">B0H17DRAFT_1193435</name>
</gene>
<name>A0AAD7GTI2_MYCRO</name>